<keyword evidence="1" id="KW-0472">Membrane</keyword>
<gene>
    <name evidence="2" type="ORF">Acr_07g0000670</name>
</gene>
<keyword evidence="3" id="KW-1185">Reference proteome</keyword>
<feature type="transmembrane region" description="Helical" evidence="1">
    <location>
        <begin position="155"/>
        <end position="175"/>
    </location>
</feature>
<name>A0A7J0EU42_9ERIC</name>
<dbReference type="Proteomes" id="UP000585474">
    <property type="component" value="Unassembled WGS sequence"/>
</dbReference>
<dbReference type="AlphaFoldDB" id="A0A7J0EU42"/>
<dbReference type="PANTHER" id="PTHR12924:SF0">
    <property type="entry name" value="TRANSLOCON-ASSOCIATED PROTEIN SUBUNIT ALPHA"/>
    <property type="match status" value="1"/>
</dbReference>
<evidence type="ECO:0000313" key="3">
    <source>
        <dbReference type="Proteomes" id="UP000585474"/>
    </source>
</evidence>
<keyword evidence="1" id="KW-0812">Transmembrane</keyword>
<sequence length="295" mass="32372">MVICVNGFLCCSTVARCQSNSDVEFAEVAEDAIEGGDLGIIGDDVQDFGDGSFSPAPGMETVCVFPKNPSRSVVAGEESELLVGLKNEVLFTVMILVKSWQFLVAFATCNWELIVNVIAIKASVHLPYDHRMPVQNLTAQVRVHCGAKAVKIEDLIVLASAYLVLVYNYATWTILDAFNNASVPPSAQATFSYIFAVSKFLQAGTFDLVGTIVYEIDQFPYQSTFYNGTFEVTEAGGPLRVESVFLFCLGISLLGLLGLWIHGQIQQHLSKEGNNRSRFTKSSKPIAKCKRFVLW</sequence>
<reference evidence="2 3" key="1">
    <citation type="submission" date="2019-07" db="EMBL/GenBank/DDBJ databases">
        <title>De Novo Assembly of kiwifruit Actinidia rufa.</title>
        <authorList>
            <person name="Sugita-Konishi S."/>
            <person name="Sato K."/>
            <person name="Mori E."/>
            <person name="Abe Y."/>
            <person name="Kisaki G."/>
            <person name="Hamano K."/>
            <person name="Suezawa K."/>
            <person name="Otani M."/>
            <person name="Fukuda T."/>
            <person name="Manabe T."/>
            <person name="Gomi K."/>
            <person name="Tabuchi M."/>
            <person name="Akimitsu K."/>
            <person name="Kataoka I."/>
        </authorList>
    </citation>
    <scope>NUCLEOTIDE SEQUENCE [LARGE SCALE GENOMIC DNA]</scope>
    <source>
        <strain evidence="3">cv. Fuchu</strain>
    </source>
</reference>
<dbReference type="PANTHER" id="PTHR12924">
    <property type="entry name" value="TRANSLOCON-ASSOCIATED PROTEIN, ALPHA SUBUNIT"/>
    <property type="match status" value="1"/>
</dbReference>
<dbReference type="GO" id="GO:0005783">
    <property type="term" value="C:endoplasmic reticulum"/>
    <property type="evidence" value="ECO:0007669"/>
    <property type="project" value="TreeGrafter"/>
</dbReference>
<proteinExistence type="predicted"/>
<keyword evidence="1" id="KW-1133">Transmembrane helix</keyword>
<evidence type="ECO:0000313" key="2">
    <source>
        <dbReference type="EMBL" id="GFY89870.1"/>
    </source>
</evidence>
<accession>A0A7J0EU42</accession>
<evidence type="ECO:0000256" key="1">
    <source>
        <dbReference type="SAM" id="Phobius"/>
    </source>
</evidence>
<dbReference type="OrthoDB" id="1926781at2759"/>
<organism evidence="2 3">
    <name type="scientific">Actinidia rufa</name>
    <dbReference type="NCBI Taxonomy" id="165716"/>
    <lineage>
        <taxon>Eukaryota</taxon>
        <taxon>Viridiplantae</taxon>
        <taxon>Streptophyta</taxon>
        <taxon>Embryophyta</taxon>
        <taxon>Tracheophyta</taxon>
        <taxon>Spermatophyta</taxon>
        <taxon>Magnoliopsida</taxon>
        <taxon>eudicotyledons</taxon>
        <taxon>Gunneridae</taxon>
        <taxon>Pentapetalae</taxon>
        <taxon>asterids</taxon>
        <taxon>Ericales</taxon>
        <taxon>Actinidiaceae</taxon>
        <taxon>Actinidia</taxon>
    </lineage>
</organism>
<feature type="transmembrane region" description="Helical" evidence="1">
    <location>
        <begin position="244"/>
        <end position="261"/>
    </location>
</feature>
<comment type="caution">
    <text evidence="2">The sequence shown here is derived from an EMBL/GenBank/DDBJ whole genome shotgun (WGS) entry which is preliminary data.</text>
</comment>
<protein>
    <submittedName>
        <fullName evidence="2">Translocon-associated protein (TRAP), alpha subunit</fullName>
    </submittedName>
</protein>
<dbReference type="EMBL" id="BJWL01000007">
    <property type="protein sequence ID" value="GFY89870.1"/>
    <property type="molecule type" value="Genomic_DNA"/>
</dbReference>